<keyword evidence="3" id="KW-1133">Transmembrane helix</keyword>
<feature type="compositionally biased region" description="Pro residues" evidence="2">
    <location>
        <begin position="399"/>
        <end position="415"/>
    </location>
</feature>
<evidence type="ECO:0000256" key="2">
    <source>
        <dbReference type="SAM" id="MobiDB-lite"/>
    </source>
</evidence>
<dbReference type="InterPro" id="IPR052173">
    <property type="entry name" value="Beta-lactam_resp_regulator"/>
</dbReference>
<dbReference type="PANTHER" id="PTHR34978:SF3">
    <property type="entry name" value="SLR0241 PROTEIN"/>
    <property type="match status" value="1"/>
</dbReference>
<feature type="domain" description="Peptidase M56" evidence="4">
    <location>
        <begin position="108"/>
        <end position="310"/>
    </location>
</feature>
<evidence type="ECO:0000259" key="4">
    <source>
        <dbReference type="Pfam" id="PF05569"/>
    </source>
</evidence>
<feature type="transmembrane region" description="Helical" evidence="3">
    <location>
        <begin position="13"/>
        <end position="36"/>
    </location>
</feature>
<reference evidence="6" key="1">
    <citation type="submission" date="2017-02" db="EMBL/GenBank/DDBJ databases">
        <authorList>
            <person name="Varghese N."/>
            <person name="Submissions S."/>
        </authorList>
    </citation>
    <scope>NUCLEOTIDE SEQUENCE [LARGE SCALE GENOMIC DNA]</scope>
    <source>
        <strain evidence="6">DSM 22224</strain>
    </source>
</reference>
<feature type="transmembrane region" description="Helical" evidence="3">
    <location>
        <begin position="228"/>
        <end position="250"/>
    </location>
</feature>
<dbReference type="OrthoDB" id="15218at2"/>
<dbReference type="Gene3D" id="3.30.2010.10">
    <property type="entry name" value="Metalloproteases ('zincins'), catalytic domain"/>
    <property type="match status" value="1"/>
</dbReference>
<gene>
    <name evidence="5" type="ORF">SAMN04488128_1011298</name>
</gene>
<sequence length="730" mass="82837">MNLLPITGDLVRALGWSILHALWQAFFVYACLRVVLKLWPMASARIKYNLSFFALSGIFAWFLITFYQQWQTISAAQQLLVQYVPADAADLPAQAAPPVATYTGQLQMVTLFPSLEQCFPVLVTLYLIGMLLMTIKLSSDLVQLHHIRTSMVEPMGEVWEKHLQRLMGRLKLSRPVKLLVSRYIHVPVMLGFLKPVILLPVAMVNNLSEEQLEAILLHELAHVKRNDYLLNIFQSIVETILFFNPFVWLISRIIRQEREHCCDDLVIAGTVQPLHYAKALMALETYRLTSNPLAMAAADDKQHLFHRIKRIMEMKTKHLNYSQKLLAVLIIATALVSIAWLNPARGKDAGKKLPETAVAADTSIPAMPMPPSPPAPPTPPPTTQEIPPTPPAVDEIPEAPEPPPSAPEAPVPPIPANIQTPQNVIVMNGKGQMIYPTAPMAPMPPMAPMAPMAPWDSVPKGQARQSEATVRKQLQLAQQSVEKAMQQLKEVDVKKIQADAKAAVDQVDWKAIAQEAQAAQEAAREALKSIDWSQMQQDIKNSMNFQFDFDNEAWKKNSKNFRKQSEKFRKEWDANRKKMEADRARQLKDMSRMRDQSVAANRQKLYAMRDSSLSRQRQRQEHMDEQREHMFRQTEEARHEADKARRNAEIAREKANTTSQKYREMIDKMAADKLIDNQQSFTIEKNANGLFINGVKQSDSVAEKYGAYLKNKRTYIRQAEPGNLNINIED</sequence>
<proteinExistence type="predicted"/>
<keyword evidence="1" id="KW-0175">Coiled coil</keyword>
<feature type="compositionally biased region" description="Pro residues" evidence="2">
    <location>
        <begin position="367"/>
        <end position="391"/>
    </location>
</feature>
<dbReference type="EMBL" id="FUWZ01000001">
    <property type="protein sequence ID" value="SJZ71009.1"/>
    <property type="molecule type" value="Genomic_DNA"/>
</dbReference>
<dbReference type="InterPro" id="IPR008756">
    <property type="entry name" value="Peptidase_M56"/>
</dbReference>
<feature type="coiled-coil region" evidence="1">
    <location>
        <begin position="634"/>
        <end position="661"/>
    </location>
</feature>
<feature type="region of interest" description="Disordered" evidence="2">
    <location>
        <begin position="363"/>
        <end position="417"/>
    </location>
</feature>
<evidence type="ECO:0000256" key="1">
    <source>
        <dbReference type="SAM" id="Coils"/>
    </source>
</evidence>
<accession>A0A1T4MVC8</accession>
<keyword evidence="3" id="KW-0812">Transmembrane</keyword>
<dbReference type="PANTHER" id="PTHR34978">
    <property type="entry name" value="POSSIBLE SENSOR-TRANSDUCER PROTEIN BLAR"/>
    <property type="match status" value="1"/>
</dbReference>
<feature type="transmembrane region" description="Helical" evidence="3">
    <location>
        <begin position="48"/>
        <end position="67"/>
    </location>
</feature>
<keyword evidence="3" id="KW-0472">Membrane</keyword>
<feature type="transmembrane region" description="Helical" evidence="3">
    <location>
        <begin position="325"/>
        <end position="342"/>
    </location>
</feature>
<dbReference type="CDD" id="cd07341">
    <property type="entry name" value="M56_BlaR1_MecR1_like"/>
    <property type="match status" value="1"/>
</dbReference>
<dbReference type="Pfam" id="PF05569">
    <property type="entry name" value="Peptidase_M56"/>
    <property type="match status" value="1"/>
</dbReference>
<keyword evidence="6" id="KW-1185">Reference proteome</keyword>
<dbReference type="Proteomes" id="UP000190367">
    <property type="component" value="Unassembled WGS sequence"/>
</dbReference>
<name>A0A1T4MVC8_9BACT</name>
<feature type="transmembrane region" description="Helical" evidence="3">
    <location>
        <begin position="183"/>
        <end position="208"/>
    </location>
</feature>
<evidence type="ECO:0000313" key="5">
    <source>
        <dbReference type="EMBL" id="SJZ71009.1"/>
    </source>
</evidence>
<dbReference type="RefSeq" id="WP_078667907.1">
    <property type="nucleotide sequence ID" value="NZ_FUWZ01000001.1"/>
</dbReference>
<evidence type="ECO:0000313" key="6">
    <source>
        <dbReference type="Proteomes" id="UP000190367"/>
    </source>
</evidence>
<evidence type="ECO:0000256" key="3">
    <source>
        <dbReference type="SAM" id="Phobius"/>
    </source>
</evidence>
<organism evidence="5 6">
    <name type="scientific">Chitinophaga eiseniae</name>
    <dbReference type="NCBI Taxonomy" id="634771"/>
    <lineage>
        <taxon>Bacteria</taxon>
        <taxon>Pseudomonadati</taxon>
        <taxon>Bacteroidota</taxon>
        <taxon>Chitinophagia</taxon>
        <taxon>Chitinophagales</taxon>
        <taxon>Chitinophagaceae</taxon>
        <taxon>Chitinophaga</taxon>
    </lineage>
</organism>
<feature type="transmembrane region" description="Helical" evidence="3">
    <location>
        <begin position="119"/>
        <end position="138"/>
    </location>
</feature>
<protein>
    <submittedName>
        <fullName evidence="5">Signal transducer regulating beta-lactamase production, contains metallopeptidase domain</fullName>
    </submittedName>
</protein>
<dbReference type="AlphaFoldDB" id="A0A1T4MVC8"/>
<dbReference type="STRING" id="634771.SAMN04488128_1011298"/>